<dbReference type="Pfam" id="PF00876">
    <property type="entry name" value="Innexin"/>
    <property type="match status" value="1"/>
</dbReference>
<organism evidence="13 14">
    <name type="scientific">Strigamia maritima</name>
    <name type="common">European centipede</name>
    <name type="synonym">Geophilus maritimus</name>
    <dbReference type="NCBI Taxonomy" id="126957"/>
    <lineage>
        <taxon>Eukaryota</taxon>
        <taxon>Metazoa</taxon>
        <taxon>Ecdysozoa</taxon>
        <taxon>Arthropoda</taxon>
        <taxon>Myriapoda</taxon>
        <taxon>Chilopoda</taxon>
        <taxon>Pleurostigmophora</taxon>
        <taxon>Geophilomorpha</taxon>
        <taxon>Linotaeniidae</taxon>
        <taxon>Strigamia</taxon>
    </lineage>
</organism>
<dbReference type="GO" id="GO:0007602">
    <property type="term" value="P:phototransduction"/>
    <property type="evidence" value="ECO:0007669"/>
    <property type="project" value="TreeGrafter"/>
</dbReference>
<comment type="subcellular location">
    <subcellularLocation>
        <location evidence="1">Cell junction</location>
        <location evidence="1">Gap junction</location>
    </subcellularLocation>
    <subcellularLocation>
        <location evidence="2 12">Cell membrane</location>
        <topology evidence="2 12">Multi-pass membrane protein</topology>
    </subcellularLocation>
</comment>
<evidence type="ECO:0000313" key="13">
    <source>
        <dbReference type="EnsemblMetazoa" id="SMAR005974-PA"/>
    </source>
</evidence>
<dbReference type="OMA" id="SDIPEYH"/>
<dbReference type="EnsemblMetazoa" id="SMAR005974-RA">
    <property type="protein sequence ID" value="SMAR005974-PA"/>
    <property type="gene ID" value="SMAR005974"/>
</dbReference>
<evidence type="ECO:0000313" key="14">
    <source>
        <dbReference type="Proteomes" id="UP000014500"/>
    </source>
</evidence>
<feature type="transmembrane region" description="Helical" evidence="12">
    <location>
        <begin position="177"/>
        <end position="198"/>
    </location>
</feature>
<evidence type="ECO:0000256" key="7">
    <source>
        <dbReference type="ARBA" id="ARBA00022949"/>
    </source>
</evidence>
<evidence type="ECO:0000256" key="1">
    <source>
        <dbReference type="ARBA" id="ARBA00004610"/>
    </source>
</evidence>
<evidence type="ECO:0000256" key="11">
    <source>
        <dbReference type="ARBA" id="ARBA00023303"/>
    </source>
</evidence>
<feature type="transmembrane region" description="Helical" evidence="12">
    <location>
        <begin position="267"/>
        <end position="291"/>
    </location>
</feature>
<proteinExistence type="inferred from homology"/>
<evidence type="ECO:0000256" key="12">
    <source>
        <dbReference type="RuleBase" id="RU010713"/>
    </source>
</evidence>
<keyword evidence="8 12" id="KW-1133">Transmembrane helix</keyword>
<keyword evidence="14" id="KW-1185">Reference proteome</keyword>
<dbReference type="HOGENOM" id="CLU_035763_1_1_1"/>
<dbReference type="PRINTS" id="PR01262">
    <property type="entry name" value="INNEXIN"/>
</dbReference>
<evidence type="ECO:0000256" key="2">
    <source>
        <dbReference type="ARBA" id="ARBA00004651"/>
    </source>
</evidence>
<keyword evidence="5 12" id="KW-0812">Transmembrane</keyword>
<evidence type="ECO:0000256" key="9">
    <source>
        <dbReference type="ARBA" id="ARBA00023065"/>
    </source>
</evidence>
<dbReference type="PANTHER" id="PTHR11893">
    <property type="entry name" value="INNEXIN"/>
    <property type="match status" value="1"/>
</dbReference>
<keyword evidence="7" id="KW-0965">Cell junction</keyword>
<reference evidence="13" key="2">
    <citation type="submission" date="2015-02" db="UniProtKB">
        <authorList>
            <consortium name="EnsemblMetazoa"/>
        </authorList>
    </citation>
    <scope>IDENTIFICATION</scope>
</reference>
<name>T1IXN4_STRMM</name>
<comment type="caution">
    <text evidence="12">Lacks conserved residue(s) required for the propagation of feature annotation.</text>
</comment>
<dbReference type="PANTHER" id="PTHR11893:SF41">
    <property type="entry name" value="INNEXIN INX2"/>
    <property type="match status" value="1"/>
</dbReference>
<keyword evidence="4" id="KW-1003">Cell membrane</keyword>
<sequence>MSALAALTTTFLKLKSNNSSARIDNLIFHLHYRITAVILTAAAILVTSTQHFGKAISCGPPPPSLTTDLLENYCWTRSTFSLQTPRTNDPYPGLNTLKDGDTILQHTYYQWVWLVLTLQAAMFYFPRYIWKKIENKRISRLVKGLTEPISDKQTTSVRISMLTQYVLRNWNNFNFSAFAYFMCEFLNFLNVIAQIYVIDVFLGGTFTTYGLRVLQYGFLEPEYRNDTLVVIFPRVTKCSFRAFGPSGGIQVHDAICVLPLNLLNEKIYVFLWFWLVFLAVPSALVLVYRILLFVCSPLRVKVLHWQYDSFRSRRLDRMVSGGKIGDWLFLNLLAKNVDELALDMLLDEFGKENEELSDDVKVRIPNSCEYCDGATVELLGQNLAESKRKRRFVGDKLLQGVHKVGDQVVLAKGEGGSRFESIYSGPYKVLQRLGANG</sequence>
<protein>
    <recommendedName>
        <fullName evidence="12">Innexin</fullName>
    </recommendedName>
</protein>
<dbReference type="InterPro" id="IPR000990">
    <property type="entry name" value="Innexin"/>
</dbReference>
<evidence type="ECO:0000256" key="3">
    <source>
        <dbReference type="ARBA" id="ARBA00022448"/>
    </source>
</evidence>
<feature type="transmembrane region" description="Helical" evidence="12">
    <location>
        <begin position="108"/>
        <end position="130"/>
    </location>
</feature>
<dbReference type="AlphaFoldDB" id="T1IXN4"/>
<comment type="similarity">
    <text evidence="12">Belongs to the pannexin family.</text>
</comment>
<dbReference type="PROSITE" id="PS51013">
    <property type="entry name" value="PANNEXIN"/>
    <property type="match status" value="1"/>
</dbReference>
<keyword evidence="3 12" id="KW-0813">Transport</keyword>
<dbReference type="GO" id="GO:0005243">
    <property type="term" value="F:gap junction channel activity"/>
    <property type="evidence" value="ECO:0007669"/>
    <property type="project" value="TreeGrafter"/>
</dbReference>
<keyword evidence="11 12" id="KW-0407">Ion channel</keyword>
<dbReference type="GO" id="GO:0005921">
    <property type="term" value="C:gap junction"/>
    <property type="evidence" value="ECO:0007669"/>
    <property type="project" value="UniProtKB-SubCell"/>
</dbReference>
<dbReference type="GO" id="GO:0005886">
    <property type="term" value="C:plasma membrane"/>
    <property type="evidence" value="ECO:0007669"/>
    <property type="project" value="UniProtKB-SubCell"/>
</dbReference>
<dbReference type="PhylomeDB" id="T1IXN4"/>
<comment type="function">
    <text evidence="12">Structural component of the gap junctions.</text>
</comment>
<gene>
    <name evidence="12" type="primary">inx</name>
</gene>
<evidence type="ECO:0000256" key="5">
    <source>
        <dbReference type="ARBA" id="ARBA00022692"/>
    </source>
</evidence>
<evidence type="ECO:0000256" key="8">
    <source>
        <dbReference type="ARBA" id="ARBA00022989"/>
    </source>
</evidence>
<accession>T1IXN4</accession>
<dbReference type="GO" id="GO:0034220">
    <property type="term" value="P:monoatomic ion transmembrane transport"/>
    <property type="evidence" value="ECO:0007669"/>
    <property type="project" value="UniProtKB-KW"/>
</dbReference>
<dbReference type="eggNOG" id="ENOG502QR27">
    <property type="taxonomic scope" value="Eukaryota"/>
</dbReference>
<dbReference type="EMBL" id="JH431657">
    <property type="status" value="NOT_ANNOTATED_CDS"/>
    <property type="molecule type" value="Genomic_DNA"/>
</dbReference>
<keyword evidence="10 12" id="KW-0472">Membrane</keyword>
<keyword evidence="6" id="KW-0303">Gap junction</keyword>
<keyword evidence="9 12" id="KW-0406">Ion transport</keyword>
<dbReference type="Proteomes" id="UP000014500">
    <property type="component" value="Unassembled WGS sequence"/>
</dbReference>
<evidence type="ECO:0000256" key="4">
    <source>
        <dbReference type="ARBA" id="ARBA00022475"/>
    </source>
</evidence>
<reference evidence="14" key="1">
    <citation type="submission" date="2011-05" db="EMBL/GenBank/DDBJ databases">
        <authorList>
            <person name="Richards S.R."/>
            <person name="Qu J."/>
            <person name="Jiang H."/>
            <person name="Jhangiani S.N."/>
            <person name="Agravi P."/>
            <person name="Goodspeed R."/>
            <person name="Gross S."/>
            <person name="Mandapat C."/>
            <person name="Jackson L."/>
            <person name="Mathew T."/>
            <person name="Pu L."/>
            <person name="Thornton R."/>
            <person name="Saada N."/>
            <person name="Wilczek-Boney K.B."/>
            <person name="Lee S."/>
            <person name="Kovar C."/>
            <person name="Wu Y."/>
            <person name="Scherer S.E."/>
            <person name="Worley K.C."/>
            <person name="Muzny D.M."/>
            <person name="Gibbs R."/>
        </authorList>
    </citation>
    <scope>NUCLEOTIDE SEQUENCE</scope>
    <source>
        <strain evidence="14">Brora</strain>
    </source>
</reference>
<dbReference type="STRING" id="126957.T1IXN4"/>
<evidence type="ECO:0000256" key="10">
    <source>
        <dbReference type="ARBA" id="ARBA00023136"/>
    </source>
</evidence>
<evidence type="ECO:0000256" key="6">
    <source>
        <dbReference type="ARBA" id="ARBA00022868"/>
    </source>
</evidence>